<dbReference type="GO" id="GO:0003714">
    <property type="term" value="F:transcription corepressor activity"/>
    <property type="evidence" value="ECO:0000318"/>
    <property type="project" value="GO_Central"/>
</dbReference>
<dbReference type="GO" id="GO:0005634">
    <property type="term" value="C:nucleus"/>
    <property type="evidence" value="ECO:0000318"/>
    <property type="project" value="GO_Central"/>
</dbReference>
<keyword evidence="3 6" id="KW-0808">Transferase</keyword>
<dbReference type="SMART" id="SM00506">
    <property type="entry name" value="A1pp"/>
    <property type="match status" value="1"/>
</dbReference>
<protein>
    <recommendedName>
        <fullName evidence="6">Poly [ADP-ribose] polymerase</fullName>
        <shortName evidence="6">PARP</shortName>
        <ecNumber evidence="6">2.4.2.-</ecNumber>
    </recommendedName>
</protein>
<dbReference type="InterPro" id="IPR012317">
    <property type="entry name" value="Poly(ADP-ribose)pol_cat_dom"/>
</dbReference>
<dbReference type="Gene3D" id="3.90.228.10">
    <property type="match status" value="1"/>
</dbReference>
<dbReference type="HOGENOM" id="CLU_290244_0_0_1"/>
<dbReference type="Gene3D" id="3.30.720.50">
    <property type="match status" value="1"/>
</dbReference>
<dbReference type="PhylomeDB" id="B3S3K7"/>
<dbReference type="OrthoDB" id="6133115at2759"/>
<keyword evidence="4 6" id="KW-0520">NAD</keyword>
<dbReference type="InterPro" id="IPR043472">
    <property type="entry name" value="Macro_dom-like"/>
</dbReference>
<evidence type="ECO:0000256" key="4">
    <source>
        <dbReference type="ARBA" id="ARBA00023027"/>
    </source>
</evidence>
<evidence type="ECO:0000256" key="3">
    <source>
        <dbReference type="ARBA" id="ARBA00022679"/>
    </source>
</evidence>
<dbReference type="OMA" id="IEICASH"/>
<dbReference type="KEGG" id="tad:TRIADDRAFT_58758"/>
<dbReference type="InParanoid" id="B3S3K7"/>
<dbReference type="GO" id="GO:0010629">
    <property type="term" value="P:negative regulation of gene expression"/>
    <property type="evidence" value="ECO:0000318"/>
    <property type="project" value="GO_Central"/>
</dbReference>
<dbReference type="InterPro" id="IPR052056">
    <property type="entry name" value="Mono-ARTD/PARP"/>
</dbReference>
<evidence type="ECO:0000259" key="7">
    <source>
        <dbReference type="PROSITE" id="PS51059"/>
    </source>
</evidence>
<evidence type="ECO:0000256" key="1">
    <source>
        <dbReference type="ARBA" id="ARBA00004123"/>
    </source>
</evidence>
<dbReference type="PROSITE" id="PS51154">
    <property type="entry name" value="MACRO"/>
    <property type="match status" value="1"/>
</dbReference>
<sequence>MTFLASHQRERDQINQDFQSMNIKASIILSNESILISAVDKEEYITAIRYLSTVFITKSLTVRDQNLYLPRDLQVFEKEMTNGISECKNVYSKMKVDNNFQSCMITVTGKDYDVYQVLMKFTERINRYHNIKTVITLELTALKMNYVQSYIEKRFKKLLEQYHCDSGIEFNPQAENQLIDSEAYGKMQVTIHCPICHQGIVKEKISKLFNDITTEEHWNISRFSSLSRYLQNRARRKIFIESLQKEFQCTIRIKSDIQSLHSISIKHELFKIQNRLEKAAESKLGNTLDEIKINEITIKIVRGALEKIKADVIINSIELGSYSVGKLAKLLYRAGGQAYQNDCDTNLAELTLDKIGITDGSYFQSKAVYHIPFLSSNRKLPWLIDKINQCIKIAHDNLMTSIAIPPIGAGNVGLHIQEVARGMIDAAKEFALQNSLKTSLKTIYVTVSLNDHHTAFRQALLNVKSEIDLINNAIKSKAIRNEGNGGKLTLLYSARCCIKDQQILILDIYKGSIQHSHAKALLSLIEICASHLDGYAVNFQFHGSDCNSNQSLPQGLHGVSICSQDPIVIKACPYGMLENFDALLNYVNRAKVSSLAIPFLGNETDEKNIGLLISKIEEFVQQQHLTKNLQRLEFVMINWYRCLEMTRWIRNRMINCSSTSYYKWIIFQDYCCKPLDIDIAIAAKDRETIRRIKSKMYKLMPSLACKTLTDVEHLTNLEDHSWISLKLNMWNKYGTVLIKESSQEYSFITIYGISEDVCCTIIDLYQKIQRNLQEKASHTLQQFTYEIAPWQMKIGHSYYPFDEKLNYEIEKYYQLYQKDKKFCQTACIGGELKVVNFEQMNLTLQNSNRTYVIRKNYPDCISVPGDWEYDNINEIQDGRKNRVEITTAIELAEIYSLLGNSNIEVTQVERVQNWNLYQRYQLMKMDVAKIVDEYQPGTIVERQLFHGTQLNFIDRICQAGFNRDYSGKSNGAALGIGTYFTQSAEVAKVYGPVIIIARVLTGIFGEPAERSQPNLGTIQGSQTINLHSVRNENNDSVFVVFHDNAAYPEYIVYSS</sequence>
<evidence type="ECO:0000313" key="9">
    <source>
        <dbReference type="EMBL" id="EDV22981.1"/>
    </source>
</evidence>
<dbReference type="GO" id="GO:0005737">
    <property type="term" value="C:cytoplasm"/>
    <property type="evidence" value="ECO:0000318"/>
    <property type="project" value="GO_Central"/>
</dbReference>
<dbReference type="PANTHER" id="PTHR14453:SF67">
    <property type="entry name" value="POLY [ADP-RIBOSE] POLYMERASE"/>
    <property type="match status" value="1"/>
</dbReference>
<evidence type="ECO:0000256" key="2">
    <source>
        <dbReference type="ARBA" id="ARBA00022676"/>
    </source>
</evidence>
<accession>B3S3K7</accession>
<dbReference type="InterPro" id="IPR002589">
    <property type="entry name" value="Macro_dom"/>
</dbReference>
<comment type="subcellular location">
    <subcellularLocation>
        <location evidence="1">Nucleus</location>
    </subcellularLocation>
</comment>
<dbReference type="CTD" id="6756059"/>
<dbReference type="PANTHER" id="PTHR14453">
    <property type="entry name" value="PARP/ZINC FINGER CCCH TYPE DOMAIN CONTAINING PROTEIN"/>
    <property type="match status" value="1"/>
</dbReference>
<dbReference type="InterPro" id="IPR037197">
    <property type="entry name" value="WWE_dom_sf"/>
</dbReference>
<dbReference type="RefSeq" id="XP_002114847.1">
    <property type="nucleotide sequence ID" value="XM_002114811.1"/>
</dbReference>
<evidence type="ECO:0000256" key="6">
    <source>
        <dbReference type="RuleBase" id="RU362114"/>
    </source>
</evidence>
<dbReference type="AlphaFoldDB" id="B3S3K7"/>
<dbReference type="SUPFAM" id="SSF52949">
    <property type="entry name" value="Macro domain-like"/>
    <property type="match status" value="1"/>
</dbReference>
<dbReference type="Pfam" id="PF01661">
    <property type="entry name" value="Macro"/>
    <property type="match status" value="1"/>
</dbReference>
<evidence type="ECO:0000313" key="10">
    <source>
        <dbReference type="Proteomes" id="UP000009022"/>
    </source>
</evidence>
<dbReference type="Pfam" id="PF00644">
    <property type="entry name" value="PARP"/>
    <property type="match status" value="1"/>
</dbReference>
<dbReference type="Gene3D" id="3.40.220.10">
    <property type="entry name" value="Leucine Aminopeptidase, subunit E, domain 1"/>
    <property type="match status" value="1"/>
</dbReference>
<dbReference type="Proteomes" id="UP000009022">
    <property type="component" value="Unassembled WGS sequence"/>
</dbReference>
<dbReference type="GO" id="GO:0003950">
    <property type="term" value="F:NAD+ poly-ADP-ribosyltransferase activity"/>
    <property type="evidence" value="ECO:0007669"/>
    <property type="project" value="UniProtKB-UniRule"/>
</dbReference>
<keyword evidence="2 6" id="KW-0328">Glycosyltransferase</keyword>
<dbReference type="eggNOG" id="KOG2633">
    <property type="taxonomic scope" value="Eukaryota"/>
</dbReference>
<feature type="domain" description="PARP catalytic" evidence="7">
    <location>
        <begin position="863"/>
        <end position="1055"/>
    </location>
</feature>
<evidence type="ECO:0000259" key="8">
    <source>
        <dbReference type="PROSITE" id="PS51154"/>
    </source>
</evidence>
<name>B3S3K7_TRIAD</name>
<dbReference type="GeneID" id="6756059"/>
<dbReference type="SUPFAM" id="SSF56399">
    <property type="entry name" value="ADP-ribosylation"/>
    <property type="match status" value="1"/>
</dbReference>
<keyword evidence="10" id="KW-1185">Reference proteome</keyword>
<organism evidence="9 10">
    <name type="scientific">Trichoplax adhaerens</name>
    <name type="common">Trichoplax reptans</name>
    <dbReference type="NCBI Taxonomy" id="10228"/>
    <lineage>
        <taxon>Eukaryota</taxon>
        <taxon>Metazoa</taxon>
        <taxon>Placozoa</taxon>
        <taxon>Uniplacotomia</taxon>
        <taxon>Trichoplacea</taxon>
        <taxon>Trichoplacidae</taxon>
        <taxon>Trichoplax</taxon>
    </lineage>
</organism>
<proteinExistence type="predicted"/>
<dbReference type="PROSITE" id="PS51059">
    <property type="entry name" value="PARP_CATALYTIC"/>
    <property type="match status" value="1"/>
</dbReference>
<dbReference type="EC" id="2.4.2.-" evidence="6"/>
<evidence type="ECO:0000256" key="5">
    <source>
        <dbReference type="ARBA" id="ARBA00023242"/>
    </source>
</evidence>
<keyword evidence="5" id="KW-0539">Nucleus</keyword>
<reference evidence="9 10" key="1">
    <citation type="journal article" date="2008" name="Nature">
        <title>The Trichoplax genome and the nature of placozoans.</title>
        <authorList>
            <person name="Srivastava M."/>
            <person name="Begovic E."/>
            <person name="Chapman J."/>
            <person name="Putnam N.H."/>
            <person name="Hellsten U."/>
            <person name="Kawashima T."/>
            <person name="Kuo A."/>
            <person name="Mitros T."/>
            <person name="Salamov A."/>
            <person name="Carpenter M.L."/>
            <person name="Signorovitch A.Y."/>
            <person name="Moreno M.A."/>
            <person name="Kamm K."/>
            <person name="Grimwood J."/>
            <person name="Schmutz J."/>
            <person name="Shapiro H."/>
            <person name="Grigoriev I.V."/>
            <person name="Buss L.W."/>
            <person name="Schierwater B."/>
            <person name="Dellaporta S.L."/>
            <person name="Rokhsar D.S."/>
        </authorList>
    </citation>
    <scope>NUCLEOTIDE SEQUENCE [LARGE SCALE GENOMIC DNA]</scope>
    <source>
        <strain evidence="9 10">Grell-BS-1999</strain>
    </source>
</reference>
<gene>
    <name evidence="9" type="ORF">TRIADDRAFT_58758</name>
</gene>
<feature type="domain" description="Macro" evidence="8">
    <location>
        <begin position="285"/>
        <end position="464"/>
    </location>
</feature>
<dbReference type="EMBL" id="DS985248">
    <property type="protein sequence ID" value="EDV22981.1"/>
    <property type="molecule type" value="Genomic_DNA"/>
</dbReference>